<dbReference type="InterPro" id="IPR011856">
    <property type="entry name" value="tRNA_endonuc-like_dom_sf"/>
</dbReference>
<sequence>MMTGSEFEHYTKYLLKELGYSNVKVTPSVGDQGIDVIAHKDGVKYGFQCKRWKKNVGNKAVQEVHAGIGFYSLDKGFVITNSNFTQRAEQLAEKLNVELWNRDKLIKLLEQVKRAEIAREKSS</sequence>
<keyword evidence="4" id="KW-1185">Reference proteome</keyword>
<dbReference type="Proteomes" id="UP000622610">
    <property type="component" value="Unassembled WGS sequence"/>
</dbReference>
<reference evidence="3" key="1">
    <citation type="journal article" date="2014" name="Int. J. Syst. Evol. Microbiol.">
        <title>Complete genome sequence of Corynebacterium casei LMG S-19264T (=DSM 44701T), isolated from a smear-ripened cheese.</title>
        <authorList>
            <consortium name="US DOE Joint Genome Institute (JGI-PGF)"/>
            <person name="Walter F."/>
            <person name="Albersmeier A."/>
            <person name="Kalinowski J."/>
            <person name="Ruckert C."/>
        </authorList>
    </citation>
    <scope>NUCLEOTIDE SEQUENCE</scope>
    <source>
        <strain evidence="3">CCM 8433</strain>
    </source>
</reference>
<dbReference type="PANTHER" id="PTHR30015:SF6">
    <property type="entry name" value="SLL1429 PROTEIN"/>
    <property type="match status" value="1"/>
</dbReference>
<dbReference type="AlphaFoldDB" id="A0A917JDD4"/>
<evidence type="ECO:0000313" key="3">
    <source>
        <dbReference type="EMBL" id="GGI64798.1"/>
    </source>
</evidence>
<dbReference type="SUPFAM" id="SSF52980">
    <property type="entry name" value="Restriction endonuclease-like"/>
    <property type="match status" value="1"/>
</dbReference>
<reference evidence="3" key="2">
    <citation type="submission" date="2020-09" db="EMBL/GenBank/DDBJ databases">
        <authorList>
            <person name="Sun Q."/>
            <person name="Sedlacek I."/>
        </authorList>
    </citation>
    <scope>NUCLEOTIDE SEQUENCE</scope>
    <source>
        <strain evidence="3">CCM 8433</strain>
    </source>
</reference>
<organism evidence="3 4">
    <name type="scientific">Enterococcus alcedinis</name>
    <dbReference type="NCBI Taxonomy" id="1274384"/>
    <lineage>
        <taxon>Bacteria</taxon>
        <taxon>Bacillati</taxon>
        <taxon>Bacillota</taxon>
        <taxon>Bacilli</taxon>
        <taxon>Lactobacillales</taxon>
        <taxon>Enterococcaceae</taxon>
        <taxon>Enterococcus</taxon>
    </lineage>
</organism>
<gene>
    <name evidence="3" type="ORF">GCM10011482_04520</name>
</gene>
<dbReference type="InterPro" id="IPR052906">
    <property type="entry name" value="Type_IV_Methyl-Rstrct_Enzyme"/>
</dbReference>
<protein>
    <recommendedName>
        <fullName evidence="2">Restriction endonuclease type IV Mrr domain-containing protein</fullName>
    </recommendedName>
</protein>
<dbReference type="PANTHER" id="PTHR30015">
    <property type="entry name" value="MRR RESTRICTION SYSTEM PROTEIN"/>
    <property type="match status" value="1"/>
</dbReference>
<name>A0A917JDD4_9ENTE</name>
<evidence type="ECO:0000256" key="1">
    <source>
        <dbReference type="ARBA" id="ARBA00022801"/>
    </source>
</evidence>
<keyword evidence="1" id="KW-0378">Hydrolase</keyword>
<dbReference type="Pfam" id="PF04471">
    <property type="entry name" value="Mrr_cat"/>
    <property type="match status" value="1"/>
</dbReference>
<dbReference type="InterPro" id="IPR007560">
    <property type="entry name" value="Restrct_endonuc_IV_Mrr"/>
</dbReference>
<dbReference type="Gene3D" id="3.40.1350.10">
    <property type="match status" value="1"/>
</dbReference>
<proteinExistence type="predicted"/>
<dbReference type="InterPro" id="IPR011335">
    <property type="entry name" value="Restrct_endonuc-II-like"/>
</dbReference>
<feature type="domain" description="Restriction endonuclease type IV Mrr" evidence="2">
    <location>
        <begin position="2"/>
        <end position="109"/>
    </location>
</feature>
<evidence type="ECO:0000313" key="4">
    <source>
        <dbReference type="Proteomes" id="UP000622610"/>
    </source>
</evidence>
<comment type="caution">
    <text evidence="3">The sequence shown here is derived from an EMBL/GenBank/DDBJ whole genome shotgun (WGS) entry which is preliminary data.</text>
</comment>
<dbReference type="GO" id="GO:0015666">
    <property type="term" value="F:restriction endodeoxyribonuclease activity"/>
    <property type="evidence" value="ECO:0007669"/>
    <property type="project" value="TreeGrafter"/>
</dbReference>
<evidence type="ECO:0000259" key="2">
    <source>
        <dbReference type="Pfam" id="PF04471"/>
    </source>
</evidence>
<dbReference type="EMBL" id="BMDT01000001">
    <property type="protein sequence ID" value="GGI64798.1"/>
    <property type="molecule type" value="Genomic_DNA"/>
</dbReference>
<dbReference type="GO" id="GO:0003677">
    <property type="term" value="F:DNA binding"/>
    <property type="evidence" value="ECO:0007669"/>
    <property type="project" value="InterPro"/>
</dbReference>
<dbReference type="GO" id="GO:0009307">
    <property type="term" value="P:DNA restriction-modification system"/>
    <property type="evidence" value="ECO:0007669"/>
    <property type="project" value="InterPro"/>
</dbReference>
<accession>A0A917JDD4</accession>